<feature type="domain" description="Alpha-L-arabinofuranosidase C-terminal" evidence="7">
    <location>
        <begin position="447"/>
        <end position="803"/>
    </location>
</feature>
<evidence type="ECO:0000256" key="2">
    <source>
        <dbReference type="ARBA" id="ARBA00007186"/>
    </source>
</evidence>
<name>A0AAE3EBH3_9FIRM</name>
<evidence type="ECO:0000256" key="6">
    <source>
        <dbReference type="ARBA" id="ARBA00023180"/>
    </source>
</evidence>
<evidence type="ECO:0000256" key="5">
    <source>
        <dbReference type="ARBA" id="ARBA00022801"/>
    </source>
</evidence>
<dbReference type="SMART" id="SM00813">
    <property type="entry name" value="Alpha-L-AF_C"/>
    <property type="match status" value="1"/>
</dbReference>
<dbReference type="Pfam" id="PF06964">
    <property type="entry name" value="Alpha-L-AF_C"/>
    <property type="match status" value="1"/>
</dbReference>
<proteinExistence type="inferred from homology"/>
<dbReference type="GO" id="GO:0046373">
    <property type="term" value="P:L-arabinose metabolic process"/>
    <property type="evidence" value="ECO:0007669"/>
    <property type="project" value="InterPro"/>
</dbReference>
<dbReference type="RefSeq" id="WP_308453852.1">
    <property type="nucleotide sequence ID" value="NZ_JAJEQR010000027.1"/>
</dbReference>
<dbReference type="InterPro" id="IPR017853">
    <property type="entry name" value="GH"/>
</dbReference>
<dbReference type="PANTHER" id="PTHR31776">
    <property type="entry name" value="ALPHA-L-ARABINOFURANOSIDASE 1"/>
    <property type="match status" value="1"/>
</dbReference>
<evidence type="ECO:0000313" key="8">
    <source>
        <dbReference type="EMBL" id="MCC2231333.1"/>
    </source>
</evidence>
<comment type="catalytic activity">
    <reaction evidence="1">
        <text>Hydrolysis of terminal non-reducing alpha-L-arabinofuranoside residues in alpha-L-arabinosides.</text>
        <dbReference type="EC" id="3.2.1.55"/>
    </reaction>
</comment>
<dbReference type="PANTHER" id="PTHR31776:SF0">
    <property type="entry name" value="ALPHA-L-ARABINOFURANOSIDASE 1"/>
    <property type="match status" value="1"/>
</dbReference>
<gene>
    <name evidence="8" type="ORF">LKD81_10050</name>
</gene>
<dbReference type="EMBL" id="JAJEQR010000027">
    <property type="protein sequence ID" value="MCC2231333.1"/>
    <property type="molecule type" value="Genomic_DNA"/>
</dbReference>
<dbReference type="Gene3D" id="3.20.20.80">
    <property type="entry name" value="Glycosidases"/>
    <property type="match status" value="1"/>
</dbReference>
<keyword evidence="5" id="KW-0378">Hydrolase</keyword>
<dbReference type="InterPro" id="IPR055235">
    <property type="entry name" value="ASD1_cat"/>
</dbReference>
<dbReference type="EC" id="3.2.1.55" evidence="3"/>
<evidence type="ECO:0000256" key="1">
    <source>
        <dbReference type="ARBA" id="ARBA00001462"/>
    </source>
</evidence>
<keyword evidence="4" id="KW-0732">Signal</keyword>
<organism evidence="8 9">
    <name type="scientific">Hominifimenecus microfluidus</name>
    <dbReference type="NCBI Taxonomy" id="2885348"/>
    <lineage>
        <taxon>Bacteria</taxon>
        <taxon>Bacillati</taxon>
        <taxon>Bacillota</taxon>
        <taxon>Clostridia</taxon>
        <taxon>Lachnospirales</taxon>
        <taxon>Lachnospiraceae</taxon>
        <taxon>Hominifimenecus</taxon>
    </lineage>
</organism>
<sequence length="813" mass="91664">MNQIRIMSKNRLFPVAEDLYGLFYEDINRAGDSGIYPEMLRNRSFEDSLVPEGCTLCEETGQFITPTGWVGEFHGGEGLSRWKEQWPPTEIPAWYSCGDVTMKVERHDTLNRVRKCSLSVEYRENQASIYNIGYDGIYAEAEKGMRLFLFAKSLSGEAAVRVALKTESGEILCEEELMLKEGEYQSVEVTLIPRGNCDRAYLHLIGNAGCSIRIGYISLMPEDTWKGHGLRKDIIEKLEGLHPRFMRYPGGCIVEGYTKANALRFSQLMGPVWERPSTFLLWFYRTTNGFGYREFLQLCEDMNMAAMYVINCGMTCQARKPDFFDPVEMEELYQECTDAIDYAIAPTETEMGSKRAADGHPAPYALKYIEIGNENRDEPYFKNYEWFYQRLKKRYPQLIFISNCHTETVGLPTEVVDEHYYSDLDFFVYHHDMYDGYDRKGPKIFVGEYAVTAGEYPSSLAAALGEGAFLTGIERNQDIVELTSYAPMLLNEKYMCWKPDLIVFNNHESYGIPSYYLQQMFAASRGTHVVQMETLSEQIFLEEPGQAGIWACGAGVQINRLAVNQHAVEAIQEVPALFQPVYPFQKNADGWESAAEGMSYGLLGTQKYDGACTVEAELSVRKGSSAGLSVGNRLIARGLSTEERLKLNYEGLVSYCWRIEGGTSAVYMVRREKTDQLCISVPLELDDGRHHWKMTWGDHGFTCSVDGNVIHEAVPAAQMPLITASATVDETDGDVIVKLVNISDEPQPVKVLTDIVVAPTINTLILTSDRKTDQNTMEEPEKVIPKAGTCDMTDGVYQAPANSVNILRIHTKS</sequence>
<keyword evidence="9" id="KW-1185">Reference proteome</keyword>
<dbReference type="SUPFAM" id="SSF51445">
    <property type="entry name" value="(Trans)glycosidases"/>
    <property type="match status" value="1"/>
</dbReference>
<dbReference type="InterPro" id="IPR013780">
    <property type="entry name" value="Glyco_hydro_b"/>
</dbReference>
<dbReference type="Pfam" id="PF22848">
    <property type="entry name" value="ASD1_dom"/>
    <property type="match status" value="1"/>
</dbReference>
<evidence type="ECO:0000256" key="3">
    <source>
        <dbReference type="ARBA" id="ARBA00012670"/>
    </source>
</evidence>
<evidence type="ECO:0000256" key="4">
    <source>
        <dbReference type="ARBA" id="ARBA00022729"/>
    </source>
</evidence>
<dbReference type="SUPFAM" id="SSF51011">
    <property type="entry name" value="Glycosyl hydrolase domain"/>
    <property type="match status" value="1"/>
</dbReference>
<dbReference type="Gene3D" id="2.60.40.1180">
    <property type="entry name" value="Golgi alpha-mannosidase II"/>
    <property type="match status" value="1"/>
</dbReference>
<dbReference type="InterPro" id="IPR051563">
    <property type="entry name" value="Glycosyl_Hydrolase_51"/>
</dbReference>
<reference evidence="8" key="1">
    <citation type="submission" date="2021-10" db="EMBL/GenBank/DDBJ databases">
        <title>Anaerobic single-cell dispensing facilitates the cultivation of human gut bacteria.</title>
        <authorList>
            <person name="Afrizal A."/>
        </authorList>
    </citation>
    <scope>NUCLEOTIDE SEQUENCE</scope>
    <source>
        <strain evidence="8">CLA-AA-H215</strain>
    </source>
</reference>
<comment type="caution">
    <text evidence="8">The sequence shown here is derived from an EMBL/GenBank/DDBJ whole genome shotgun (WGS) entry which is preliminary data.</text>
</comment>
<dbReference type="AlphaFoldDB" id="A0AAE3EBH3"/>
<protein>
    <recommendedName>
        <fullName evidence="3">non-reducing end alpha-L-arabinofuranosidase</fullName>
        <ecNumber evidence="3">3.2.1.55</ecNumber>
    </recommendedName>
</protein>
<dbReference type="GO" id="GO:0046556">
    <property type="term" value="F:alpha-L-arabinofuranosidase activity"/>
    <property type="evidence" value="ECO:0007669"/>
    <property type="project" value="UniProtKB-EC"/>
</dbReference>
<evidence type="ECO:0000259" key="7">
    <source>
        <dbReference type="SMART" id="SM00813"/>
    </source>
</evidence>
<accession>A0AAE3EBH3</accession>
<keyword evidence="6" id="KW-0325">Glycoprotein</keyword>
<comment type="similarity">
    <text evidence="2">Belongs to the glycosyl hydrolase 51 family.</text>
</comment>
<dbReference type="InterPro" id="IPR010720">
    <property type="entry name" value="Alpha-L-AF_C"/>
</dbReference>
<dbReference type="Proteomes" id="UP001198182">
    <property type="component" value="Unassembled WGS sequence"/>
</dbReference>
<evidence type="ECO:0000313" key="9">
    <source>
        <dbReference type="Proteomes" id="UP001198182"/>
    </source>
</evidence>